<protein>
    <recommendedName>
        <fullName evidence="3">TrfB transcriptional repressor protein domain-containing protein</fullName>
    </recommendedName>
</protein>
<comment type="caution">
    <text evidence="1">The sequence shown here is derived from an EMBL/GenBank/DDBJ whole genome shotgun (WGS) entry which is preliminary data.</text>
</comment>
<dbReference type="EMBL" id="NBNE01003585">
    <property type="protein sequence ID" value="OWZ07323.1"/>
    <property type="molecule type" value="Genomic_DNA"/>
</dbReference>
<sequence length="72" mass="7793">MGASGRNCMHKAIKRVALTMNYLAQGGTMDQAATVLGISRSRACVYINETMVVLSTMAKRFVVMPASKDIPE</sequence>
<accession>A0A225VPG3</accession>
<evidence type="ECO:0000313" key="2">
    <source>
        <dbReference type="Proteomes" id="UP000198211"/>
    </source>
</evidence>
<gene>
    <name evidence="1" type="ORF">PHMEG_00020298</name>
</gene>
<dbReference type="AlphaFoldDB" id="A0A225VPG3"/>
<organism evidence="1 2">
    <name type="scientific">Phytophthora megakarya</name>
    <dbReference type="NCBI Taxonomy" id="4795"/>
    <lineage>
        <taxon>Eukaryota</taxon>
        <taxon>Sar</taxon>
        <taxon>Stramenopiles</taxon>
        <taxon>Oomycota</taxon>
        <taxon>Peronosporomycetes</taxon>
        <taxon>Peronosporales</taxon>
        <taxon>Peronosporaceae</taxon>
        <taxon>Phytophthora</taxon>
    </lineage>
</organism>
<reference evidence="2" key="1">
    <citation type="submission" date="2017-03" db="EMBL/GenBank/DDBJ databases">
        <title>Phytopthora megakarya and P. palmivora, two closely related causual agents of cacao black pod achieved similar genome size and gene model numbers by different mechanisms.</title>
        <authorList>
            <person name="Ali S."/>
            <person name="Shao J."/>
            <person name="Larry D.J."/>
            <person name="Kronmiller B."/>
            <person name="Shen D."/>
            <person name="Strem M.D."/>
            <person name="Melnick R.L."/>
            <person name="Guiltinan M.J."/>
            <person name="Tyler B.M."/>
            <person name="Meinhardt L.W."/>
            <person name="Bailey B.A."/>
        </authorList>
    </citation>
    <scope>NUCLEOTIDE SEQUENCE [LARGE SCALE GENOMIC DNA]</scope>
    <source>
        <strain evidence="2">zdho120</strain>
    </source>
</reference>
<name>A0A225VPG3_9STRA</name>
<dbReference type="OrthoDB" id="104159at2759"/>
<evidence type="ECO:0008006" key="3">
    <source>
        <dbReference type="Google" id="ProtNLM"/>
    </source>
</evidence>
<keyword evidence="2" id="KW-1185">Reference proteome</keyword>
<dbReference type="Proteomes" id="UP000198211">
    <property type="component" value="Unassembled WGS sequence"/>
</dbReference>
<proteinExistence type="predicted"/>
<evidence type="ECO:0000313" key="1">
    <source>
        <dbReference type="EMBL" id="OWZ07323.1"/>
    </source>
</evidence>